<organism evidence="1 2">
    <name type="scientific">Eutypa lata (strain UCR-EL1)</name>
    <name type="common">Grapevine dieback disease fungus</name>
    <name type="synonym">Eutypa armeniacae</name>
    <dbReference type="NCBI Taxonomy" id="1287681"/>
    <lineage>
        <taxon>Eukaryota</taxon>
        <taxon>Fungi</taxon>
        <taxon>Dikarya</taxon>
        <taxon>Ascomycota</taxon>
        <taxon>Pezizomycotina</taxon>
        <taxon>Sordariomycetes</taxon>
        <taxon>Xylariomycetidae</taxon>
        <taxon>Xylariales</taxon>
        <taxon>Diatrypaceae</taxon>
        <taxon>Eutypa</taxon>
    </lineage>
</organism>
<evidence type="ECO:0000313" key="1">
    <source>
        <dbReference type="EMBL" id="EMR64593.1"/>
    </source>
</evidence>
<dbReference type="OrthoDB" id="5226580at2759"/>
<dbReference type="HOGENOM" id="CLU_880078_0_0_1"/>
<gene>
    <name evidence="1" type="ORF">UCREL1_8433</name>
</gene>
<dbReference type="EMBL" id="KB707041">
    <property type="protein sequence ID" value="EMR64593.1"/>
    <property type="molecule type" value="Genomic_DNA"/>
</dbReference>
<evidence type="ECO:0000313" key="2">
    <source>
        <dbReference type="Proteomes" id="UP000012174"/>
    </source>
</evidence>
<accession>M7SJU3</accession>
<dbReference type="KEGG" id="ela:UCREL1_8433"/>
<dbReference type="OMA" id="LQIDILG"/>
<keyword evidence="2" id="KW-1185">Reference proteome</keyword>
<protein>
    <submittedName>
        <fullName evidence="1">Putative arsenate reductase protein</fullName>
    </submittedName>
</protein>
<dbReference type="AlphaFoldDB" id="M7SJU3"/>
<dbReference type="Proteomes" id="UP000012174">
    <property type="component" value="Unassembled WGS sequence"/>
</dbReference>
<proteinExistence type="predicted"/>
<sequence length="316" mass="34542">MSIGSNYASQLDIFYRSNAAIKTWFQFWLSIDTADYFVMPLPACSQLINAVTMLSRWARLSSPDTGTGTGYGQGPYMTRASSAADSAMDAAPSEVSSDVPSAAASPTHALHTQAPIPMTYRQHHPDPSIPAAVSAIKAHFLAQPELQIDILGILQAMVTRFEGAQRDVAERYQTPWENNMWDLAAKKISLTRLKLERWADIVASMGGEALLGRSRYDTATASEGSTADDSDMADQPSVEKTYPVEALEDQTAQVPQQALHSLPPTMMQPYHQEGWQPTQSWANDLFDGLGLDQNFFFDGPGDYGTVVLNSLGPNNM</sequence>
<name>M7SJU3_EUTLA</name>
<reference evidence="2" key="1">
    <citation type="journal article" date="2013" name="Genome Announc.">
        <title>Draft genome sequence of the grapevine dieback fungus Eutypa lata UCR-EL1.</title>
        <authorList>
            <person name="Blanco-Ulate B."/>
            <person name="Rolshausen P.E."/>
            <person name="Cantu D."/>
        </authorList>
    </citation>
    <scope>NUCLEOTIDE SEQUENCE [LARGE SCALE GENOMIC DNA]</scope>
    <source>
        <strain evidence="2">UCR-EL1</strain>
    </source>
</reference>